<dbReference type="AlphaFoldDB" id="E8T326"/>
<reference evidence="1" key="1">
    <citation type="submission" date="2011-01" db="EMBL/GenBank/DDBJ databases">
        <title>Complete sequence of chromosome of Thermovibrio ammonificans HB-1.</title>
        <authorList>
            <consortium name="US DOE Joint Genome Institute"/>
            <person name="Lucas S."/>
            <person name="Copeland A."/>
            <person name="Lapidus A."/>
            <person name="Cheng J.-F."/>
            <person name="Goodwin L."/>
            <person name="Pitluck S."/>
            <person name="Davenport K."/>
            <person name="Detter J.C."/>
            <person name="Han C."/>
            <person name="Tapia R."/>
            <person name="Land M."/>
            <person name="Hauser L."/>
            <person name="Kyrpides N."/>
            <person name="Ivanova N."/>
            <person name="Ovchinnikova G."/>
            <person name="Vetriani C."/>
            <person name="Woyke T."/>
        </authorList>
    </citation>
    <scope>NUCLEOTIDE SEQUENCE [LARGE SCALE GENOMIC DNA]</scope>
    <source>
        <strain evidence="1">HB-1</strain>
    </source>
</reference>
<evidence type="ECO:0000313" key="1">
    <source>
        <dbReference type="EMBL" id="ADU96031.1"/>
    </source>
</evidence>
<dbReference type="Proteomes" id="UP000006362">
    <property type="component" value="Chromosome"/>
</dbReference>
<name>E8T326_THEA1</name>
<dbReference type="eggNOG" id="ENOG50341IX">
    <property type="taxonomic scope" value="Bacteria"/>
</dbReference>
<dbReference type="KEGG" id="tam:Theam_0057"/>
<dbReference type="STRING" id="648996.Theam_0057"/>
<evidence type="ECO:0008006" key="3">
    <source>
        <dbReference type="Google" id="ProtNLM"/>
    </source>
</evidence>
<dbReference type="HOGENOM" id="CLU_1626280_0_0_0"/>
<protein>
    <recommendedName>
        <fullName evidence="3">DUF3486 family protein</fullName>
    </recommendedName>
</protein>
<proteinExistence type="predicted"/>
<dbReference type="InterPro" id="IPR021874">
    <property type="entry name" value="Phage_Mu_Gp27"/>
</dbReference>
<dbReference type="OrthoDB" id="9813799at2"/>
<dbReference type="RefSeq" id="WP_013536817.1">
    <property type="nucleotide sequence ID" value="NC_014926.1"/>
</dbReference>
<evidence type="ECO:0000313" key="2">
    <source>
        <dbReference type="Proteomes" id="UP000006362"/>
    </source>
</evidence>
<keyword evidence="2" id="KW-1185">Reference proteome</keyword>
<accession>E8T326</accession>
<organism evidence="1 2">
    <name type="scientific">Thermovibrio ammonificans (strain DSM 15698 / JCM 12110 / HB-1)</name>
    <dbReference type="NCBI Taxonomy" id="648996"/>
    <lineage>
        <taxon>Bacteria</taxon>
        <taxon>Pseudomonadati</taxon>
        <taxon>Aquificota</taxon>
        <taxon>Aquificia</taxon>
        <taxon>Desulfurobacteriales</taxon>
        <taxon>Desulfurobacteriaceae</taxon>
        <taxon>Thermovibrio</taxon>
    </lineage>
</organism>
<sequence length="164" mass="18844">MPRRSKATLNDLINRIVYLYEKEKLSFKQIESVLRSEGYDISKSSIHRAYRTYAEAAEDYKKIYEETKALIETLKENPATDVIESISVILANRLFKFVKDIKSMDFDDPHELISSVQKLAKTISELQKAREEREKAAMAILKKGAEEGKVAPEILKKIQELYGA</sequence>
<dbReference type="Pfam" id="PF11985">
    <property type="entry name" value="Phage_Mu_Gp27"/>
    <property type="match status" value="1"/>
</dbReference>
<gene>
    <name evidence="1" type="ordered locus">Theam_0057</name>
</gene>
<dbReference type="EMBL" id="CP002444">
    <property type="protein sequence ID" value="ADU96031.1"/>
    <property type="molecule type" value="Genomic_DNA"/>
</dbReference>